<dbReference type="AlphaFoldDB" id="A0A1G7ZXX8"/>
<accession>A0A1G7ZXX8</accession>
<dbReference type="EMBL" id="FNDE01000013">
    <property type="protein sequence ID" value="SDH13535.1"/>
    <property type="molecule type" value="Genomic_DNA"/>
</dbReference>
<dbReference type="Pfam" id="PF00132">
    <property type="entry name" value="Hexapep"/>
    <property type="match status" value="2"/>
</dbReference>
<proteinExistence type="predicted"/>
<keyword evidence="5" id="KW-0808">Transferase</keyword>
<dbReference type="InterPro" id="IPR011004">
    <property type="entry name" value="Trimer_LpxA-like_sf"/>
</dbReference>
<dbReference type="CDD" id="cd03360">
    <property type="entry name" value="LbH_AT_putative"/>
    <property type="match status" value="1"/>
</dbReference>
<name>A0A1G7ZXX8_ANETH</name>
<dbReference type="GeneID" id="97143131"/>
<dbReference type="Proteomes" id="UP000198956">
    <property type="component" value="Unassembled WGS sequence"/>
</dbReference>
<dbReference type="Proteomes" id="UP000826616">
    <property type="component" value="Chromosome"/>
</dbReference>
<dbReference type="Gene3D" id="3.40.50.20">
    <property type="match status" value="1"/>
</dbReference>
<sequence length="222" mass="23554">MKKIIILGAGGQGRETVQLIKDINNVRPEWEVLGYLDDTPSIHGEIRNGFPVLGPLDLLAEPRFRDVFVICGIGSPQVKKKVIEHIKQWQPTAQFATLIHPTAVCGDENKIGEGTTICAGSVITTNVTIGEHVLINYGCTVGHDCVIEDYAAVLPGANLSGNVTVREGAQISAGAVVIPGMEIGEYTVVGAGAVVTKPLPAHCTAVGVPARPIKQHILSFHE</sequence>
<dbReference type="NCBIfam" id="TIGR03570">
    <property type="entry name" value="NeuD_NnaD"/>
    <property type="match status" value="1"/>
</dbReference>
<dbReference type="EMBL" id="CP080764">
    <property type="protein sequence ID" value="QYY42558.1"/>
    <property type="molecule type" value="Genomic_DNA"/>
</dbReference>
<reference evidence="5 6" key="1">
    <citation type="submission" date="2016-10" db="EMBL/GenBank/DDBJ databases">
        <authorList>
            <person name="de Groot N.N."/>
        </authorList>
    </citation>
    <scope>NUCLEOTIDE SEQUENCE [LARGE SCALE GENOMIC DNA]</scope>
    <source>
        <strain evidence="5 6">L 420-91</strain>
    </source>
</reference>
<dbReference type="GO" id="GO:0016746">
    <property type="term" value="F:acyltransferase activity"/>
    <property type="evidence" value="ECO:0007669"/>
    <property type="project" value="UniProtKB-KW"/>
</dbReference>
<evidence type="ECO:0000313" key="7">
    <source>
        <dbReference type="Proteomes" id="UP000826616"/>
    </source>
</evidence>
<evidence type="ECO:0000259" key="3">
    <source>
        <dbReference type="Pfam" id="PF17836"/>
    </source>
</evidence>
<evidence type="ECO:0000313" key="4">
    <source>
        <dbReference type="EMBL" id="QYY42558.1"/>
    </source>
</evidence>
<feature type="active site" description="Proton acceptor" evidence="1">
    <location>
        <position position="143"/>
    </location>
</feature>
<dbReference type="SUPFAM" id="SSF51161">
    <property type="entry name" value="Trimeric LpxA-like enzymes"/>
    <property type="match status" value="1"/>
</dbReference>
<dbReference type="Pfam" id="PF17836">
    <property type="entry name" value="PglD_N"/>
    <property type="match status" value="1"/>
</dbReference>
<protein>
    <submittedName>
        <fullName evidence="4 5">Acetyltransferase</fullName>
    </submittedName>
</protein>
<feature type="binding site" evidence="2">
    <location>
        <position position="74"/>
    </location>
    <ligand>
        <name>substrate</name>
    </ligand>
</feature>
<evidence type="ECO:0000313" key="6">
    <source>
        <dbReference type="Proteomes" id="UP000198956"/>
    </source>
</evidence>
<organism evidence="5 6">
    <name type="scientific">Aneurinibacillus thermoaerophilus</name>
    <dbReference type="NCBI Taxonomy" id="143495"/>
    <lineage>
        <taxon>Bacteria</taxon>
        <taxon>Bacillati</taxon>
        <taxon>Bacillota</taxon>
        <taxon>Bacilli</taxon>
        <taxon>Bacillales</taxon>
        <taxon>Paenibacillaceae</taxon>
        <taxon>Aneurinibacillus group</taxon>
        <taxon>Aneurinibacillus</taxon>
    </lineage>
</organism>
<reference evidence="4 7" key="2">
    <citation type="submission" date="2021-08" db="EMBL/GenBank/DDBJ databases">
        <title>Complete genome sequence of the strain Aneurinibacillus thermoaerophilus CCM 8960.</title>
        <authorList>
            <person name="Musilova J."/>
            <person name="Kourilova X."/>
            <person name="Pernicova I."/>
            <person name="Bezdicek M."/>
            <person name="Lengerova M."/>
            <person name="Obruca S."/>
            <person name="Sedlar K."/>
        </authorList>
    </citation>
    <scope>NUCLEOTIDE SEQUENCE [LARGE SCALE GENOMIC DNA]</scope>
    <source>
        <strain evidence="4 7">CCM 8960</strain>
    </source>
</reference>
<dbReference type="PANTHER" id="PTHR43300:SF7">
    <property type="entry name" value="UDP-N-ACETYLBACILLOSAMINE N-ACETYLTRANSFERASE"/>
    <property type="match status" value="1"/>
</dbReference>
<keyword evidence="5" id="KW-0012">Acyltransferase</keyword>
<dbReference type="InterPro" id="IPR020019">
    <property type="entry name" value="AcTrfase_PglD-like"/>
</dbReference>
<dbReference type="InterPro" id="IPR041561">
    <property type="entry name" value="PglD_N"/>
</dbReference>
<dbReference type="RefSeq" id="WP_057897454.1">
    <property type="nucleotide sequence ID" value="NZ_CP080764.1"/>
</dbReference>
<dbReference type="InterPro" id="IPR001451">
    <property type="entry name" value="Hexapep"/>
</dbReference>
<dbReference type="InterPro" id="IPR050179">
    <property type="entry name" value="Trans_hexapeptide_repeat"/>
</dbReference>
<dbReference type="Gene3D" id="2.160.10.10">
    <property type="entry name" value="Hexapeptide repeat proteins"/>
    <property type="match status" value="1"/>
</dbReference>
<evidence type="ECO:0000256" key="1">
    <source>
        <dbReference type="PIRSR" id="PIRSR620019-1"/>
    </source>
</evidence>
<evidence type="ECO:0000313" key="5">
    <source>
        <dbReference type="EMBL" id="SDH13535.1"/>
    </source>
</evidence>
<feature type="site" description="Increases basicity of active site His" evidence="1">
    <location>
        <position position="144"/>
    </location>
</feature>
<evidence type="ECO:0000256" key="2">
    <source>
        <dbReference type="PIRSR" id="PIRSR620019-2"/>
    </source>
</evidence>
<feature type="domain" description="PglD N-terminal" evidence="3">
    <location>
        <begin position="3"/>
        <end position="85"/>
    </location>
</feature>
<keyword evidence="7" id="KW-1185">Reference proteome</keyword>
<gene>
    <name evidence="4" type="ORF">K3F53_17255</name>
    <name evidence="5" type="ORF">SAMN04489735_101312</name>
</gene>
<dbReference type="PANTHER" id="PTHR43300">
    <property type="entry name" value="ACETYLTRANSFERASE"/>
    <property type="match status" value="1"/>
</dbReference>